<protein>
    <submittedName>
        <fullName evidence="2">Uncharacterized protein</fullName>
    </submittedName>
</protein>
<sequence>MADDEQASDSPDDPETKDSGQESSRPEDSHNPELNLSASSRTSPGDLANLPRKPSEEKGREGEKDKGASTDTGDSSREDDPPHREDADHGHDDYH</sequence>
<evidence type="ECO:0000256" key="1">
    <source>
        <dbReference type="SAM" id="MobiDB-lite"/>
    </source>
</evidence>
<evidence type="ECO:0000313" key="2">
    <source>
        <dbReference type="EMBL" id="SVC77689.1"/>
    </source>
</evidence>
<accession>A0A382PWG8</accession>
<feature type="compositionally biased region" description="Acidic residues" evidence="1">
    <location>
        <begin position="1"/>
        <end position="13"/>
    </location>
</feature>
<feature type="compositionally biased region" description="Basic and acidic residues" evidence="1">
    <location>
        <begin position="14"/>
        <end position="31"/>
    </location>
</feature>
<dbReference type="EMBL" id="UINC01110286">
    <property type="protein sequence ID" value="SVC77689.1"/>
    <property type="molecule type" value="Genomic_DNA"/>
</dbReference>
<gene>
    <name evidence="2" type="ORF">METZ01_LOCUS330543</name>
</gene>
<proteinExistence type="predicted"/>
<reference evidence="2" key="1">
    <citation type="submission" date="2018-05" db="EMBL/GenBank/DDBJ databases">
        <authorList>
            <person name="Lanie J.A."/>
            <person name="Ng W.-L."/>
            <person name="Kazmierczak K.M."/>
            <person name="Andrzejewski T.M."/>
            <person name="Davidsen T.M."/>
            <person name="Wayne K.J."/>
            <person name="Tettelin H."/>
            <person name="Glass J.I."/>
            <person name="Rusch D."/>
            <person name="Podicherti R."/>
            <person name="Tsui H.-C.T."/>
            <person name="Winkler M.E."/>
        </authorList>
    </citation>
    <scope>NUCLEOTIDE SEQUENCE</scope>
</reference>
<name>A0A382PWG8_9ZZZZ</name>
<feature type="non-terminal residue" evidence="2">
    <location>
        <position position="95"/>
    </location>
</feature>
<feature type="compositionally biased region" description="Polar residues" evidence="1">
    <location>
        <begin position="32"/>
        <end position="43"/>
    </location>
</feature>
<organism evidence="2">
    <name type="scientific">marine metagenome</name>
    <dbReference type="NCBI Taxonomy" id="408172"/>
    <lineage>
        <taxon>unclassified sequences</taxon>
        <taxon>metagenomes</taxon>
        <taxon>ecological metagenomes</taxon>
    </lineage>
</organism>
<feature type="compositionally biased region" description="Basic and acidic residues" evidence="1">
    <location>
        <begin position="53"/>
        <end position="95"/>
    </location>
</feature>
<feature type="region of interest" description="Disordered" evidence="1">
    <location>
        <begin position="1"/>
        <end position="95"/>
    </location>
</feature>
<dbReference type="AlphaFoldDB" id="A0A382PWG8"/>